<dbReference type="PIRSF" id="PIRSF006162">
    <property type="entry name" value="PgpA"/>
    <property type="match status" value="1"/>
</dbReference>
<dbReference type="GO" id="GO:0008962">
    <property type="term" value="F:phosphatidylglycerophosphatase activity"/>
    <property type="evidence" value="ECO:0007669"/>
    <property type="project" value="UniProtKB-EC"/>
</dbReference>
<dbReference type="EMBL" id="JBEQCT010000008">
    <property type="protein sequence ID" value="MFM2486379.1"/>
    <property type="molecule type" value="Genomic_DNA"/>
</dbReference>
<dbReference type="SUPFAM" id="SSF101307">
    <property type="entry name" value="YutG-like"/>
    <property type="match status" value="1"/>
</dbReference>
<comment type="pathway">
    <text evidence="1">Phospholipid metabolism; phosphatidylglycerol biosynthesis; phosphatidylglycerol from CDP-diacylglycerol: step 2/2.</text>
</comment>
<keyword evidence="1 2" id="KW-0812">Transmembrane</keyword>
<feature type="transmembrane region" description="Helical" evidence="2">
    <location>
        <begin position="135"/>
        <end position="160"/>
    </location>
</feature>
<keyword evidence="1" id="KW-1208">Phospholipid metabolism</keyword>
<comment type="catalytic activity">
    <reaction evidence="1">
        <text>a 1,2-diacyl-sn-glycero-3-phospho-(1'-sn-glycero-3'-phosphate) + H2O = a 1,2-diacyl-sn-glycero-3-phospho-(1'-sn-glycerol) + phosphate</text>
        <dbReference type="Rhea" id="RHEA:33751"/>
        <dbReference type="ChEBI" id="CHEBI:15377"/>
        <dbReference type="ChEBI" id="CHEBI:43474"/>
        <dbReference type="ChEBI" id="CHEBI:60110"/>
        <dbReference type="ChEBI" id="CHEBI:64716"/>
        <dbReference type="EC" id="3.1.3.27"/>
    </reaction>
</comment>
<evidence type="ECO:0000256" key="2">
    <source>
        <dbReference type="SAM" id="Phobius"/>
    </source>
</evidence>
<keyword evidence="1 2" id="KW-0472">Membrane</keyword>
<proteinExistence type="predicted"/>
<keyword evidence="1" id="KW-0479">Metal-binding</keyword>
<dbReference type="PANTHER" id="PTHR36305">
    <property type="entry name" value="PHOSPHATIDYLGLYCEROPHOSPHATASE A"/>
    <property type="match status" value="1"/>
</dbReference>
<name>A0ABW9G9L2_9GAMM</name>
<comment type="caution">
    <text evidence="4">The sequence shown here is derived from an EMBL/GenBank/DDBJ whole genome shotgun (WGS) entry which is preliminary data.</text>
</comment>
<evidence type="ECO:0000259" key="3">
    <source>
        <dbReference type="Pfam" id="PF04608"/>
    </source>
</evidence>
<dbReference type="PANTHER" id="PTHR36305:SF1">
    <property type="entry name" value="PHOSPHATIDYLGLYCEROPHOSPHATASE A"/>
    <property type="match status" value="1"/>
</dbReference>
<organism evidence="4 5">
    <name type="scientific">Celerinatantimonas yamalensis</name>
    <dbReference type="NCBI Taxonomy" id="559956"/>
    <lineage>
        <taxon>Bacteria</taxon>
        <taxon>Pseudomonadati</taxon>
        <taxon>Pseudomonadota</taxon>
        <taxon>Gammaproteobacteria</taxon>
        <taxon>Celerinatantimonadaceae</taxon>
        <taxon>Celerinatantimonas</taxon>
    </lineage>
</organism>
<dbReference type="RefSeq" id="WP_408624677.1">
    <property type="nucleotide sequence ID" value="NZ_JBEQCT010000008.1"/>
</dbReference>
<dbReference type="Pfam" id="PF04608">
    <property type="entry name" value="PgpA"/>
    <property type="match status" value="1"/>
</dbReference>
<sequence>MDAYLKRLSLRNPLHLLAVGFGSGLVAKAPGTFGSLAALPLMAWGAWGLSTPVYIVMLVVGFALGVWCCQVASRAMGVHDHGGIVWDEFIGMGIALVAIPLSISSVVCGFVLFRFFDILKPWPIRWLDQHVGGGFGIMIDDVLAGFLAWVIQWGIFHYLIV</sequence>
<keyword evidence="1 4" id="KW-0378">Hydrolase</keyword>
<comment type="subcellular location">
    <subcellularLocation>
        <location evidence="1">Cell inner membrane</location>
        <topology evidence="1">Multi-pass membrane protein</topology>
    </subcellularLocation>
</comment>
<reference evidence="4 5" key="1">
    <citation type="journal article" date="2013" name="Int. J. Syst. Evol. Microbiol.">
        <title>Celerinatantimonas yamalensis sp. nov., a cold-adapted diazotrophic bacterium from a cold permafrost brine.</title>
        <authorList>
            <person name="Shcherbakova V."/>
            <person name="Chuvilskaya N."/>
            <person name="Rivkina E."/>
            <person name="Demidov N."/>
            <person name="Uchaeva V."/>
            <person name="Suetin S."/>
            <person name="Suzina N."/>
            <person name="Gilichinsky D."/>
        </authorList>
    </citation>
    <scope>NUCLEOTIDE SEQUENCE [LARGE SCALE GENOMIC DNA]</scope>
    <source>
        <strain evidence="4 5">C7</strain>
    </source>
</reference>
<keyword evidence="1" id="KW-0443">Lipid metabolism</keyword>
<dbReference type="Proteomes" id="UP001629953">
    <property type="component" value="Unassembled WGS sequence"/>
</dbReference>
<keyword evidence="1" id="KW-0460">Magnesium</keyword>
<dbReference type="InterPro" id="IPR036681">
    <property type="entry name" value="PgpA-like_sf"/>
</dbReference>
<dbReference type="CDD" id="cd06971">
    <property type="entry name" value="PgpA"/>
    <property type="match status" value="1"/>
</dbReference>
<evidence type="ECO:0000256" key="1">
    <source>
        <dbReference type="PIRNR" id="PIRNR006162"/>
    </source>
</evidence>
<evidence type="ECO:0000313" key="5">
    <source>
        <dbReference type="Proteomes" id="UP001629953"/>
    </source>
</evidence>
<dbReference type="InterPro" id="IPR007686">
    <property type="entry name" value="YutG/PgpA"/>
</dbReference>
<dbReference type="EC" id="3.1.3.27" evidence="1"/>
<keyword evidence="1" id="KW-0595">Phospholipid degradation</keyword>
<keyword evidence="5" id="KW-1185">Reference proteome</keyword>
<accession>A0ABW9G9L2</accession>
<comment type="cofactor">
    <cofactor evidence="1">
        <name>Mg(2+)</name>
        <dbReference type="ChEBI" id="CHEBI:18420"/>
    </cofactor>
</comment>
<feature type="transmembrane region" description="Helical" evidence="2">
    <location>
        <begin position="44"/>
        <end position="68"/>
    </location>
</feature>
<feature type="transmembrane region" description="Helical" evidence="2">
    <location>
        <begin position="89"/>
        <end position="115"/>
    </location>
</feature>
<feature type="domain" description="YutG/PgpA" evidence="3">
    <location>
        <begin position="17"/>
        <end position="153"/>
    </location>
</feature>
<dbReference type="InterPro" id="IPR026037">
    <property type="entry name" value="PgpA"/>
</dbReference>
<protein>
    <recommendedName>
        <fullName evidence="1">Phosphatidylglycerophosphatase A</fullName>
        <ecNumber evidence="1">3.1.3.27</ecNumber>
    </recommendedName>
    <alternativeName>
        <fullName evidence="1">Phosphatidylglycerolphosphate phosphatase A</fullName>
    </alternativeName>
</protein>
<keyword evidence="1" id="KW-0997">Cell inner membrane</keyword>
<keyword evidence="1" id="KW-1003">Cell membrane</keyword>
<keyword evidence="1" id="KW-0442">Lipid degradation</keyword>
<keyword evidence="2" id="KW-1133">Transmembrane helix</keyword>
<gene>
    <name evidence="4" type="ORF">ABUE30_15145</name>
</gene>
<evidence type="ECO:0000313" key="4">
    <source>
        <dbReference type="EMBL" id="MFM2486379.1"/>
    </source>
</evidence>
<comment type="function">
    <text evidence="1">Lipid phosphatase which dephosphorylates phosphatidylglycerophosphate (PGP) to phosphatidylglycerol (PG).</text>
</comment>